<gene>
    <name evidence="2" type="ORF">GCM10023220_21360</name>
</gene>
<dbReference type="PANTHER" id="PTHR46844:SF1">
    <property type="entry name" value="SLR5058 PROTEIN"/>
    <property type="match status" value="1"/>
</dbReference>
<sequence length="1100" mass="120141">MIGGKALDRVVVVLGAGQGSGVLLDRRHVLTARHVVERGPVRAIHPSERTPVACTVHWESEDVDMALLRADRPLVGAARAAPMGELRVGRVATAEPLPHCQIVGFPGIQRYGEEGEDLEYDQYRVSVLPMAGRMRKVLVCELDRPAADEAGRPGSPLQGLSGAPVFAGAVLLGIVTGIPRDRLHLRVEATPFEALVKATADASTRVYAKIENVVDTHPRDERFEDRYAADLSSRYRKTEIFGIDELGRGDTRWDLDTAYLSLEAEPAYRSDDHRDERLEPGVRAQRVDTLLTERPRVLLRGAAGAGKTTLVWWLAAHAANATLNEHLATLNGLIPFVVPLREVHARGGRFPALSDLLTAGRVLTDSAPSGWVGRVLEAGRGLLLVDGLDEVPEGEREEARRWLAALLDRYPLTRCLATVRPDAVEKDWLTQDGFTELTLLPMSDDDIGAFVRAWHGAARLECEHVFAGGRLAGEQELLHTLEEGLLHQLHENDALRALARTPLLCAVICALHRRRRGLLPTTRWSLYRAALAMLLGGRDAGRGVRDTDDLTLDSEEQHALLQRMAIWLVRTGQQQMTHVVAAQQLALAMRDMPRIRSQATPERVLRFLLERSGLLQERTDDAIQFIHRTFQEFLAAKEFHESGYVLELLDRAEKEEWQDVIVLAVGHATRRDAHQLIEGLVERGEAAEGRGRRRHLLTLAARCVTSLLSVDATLSDRVRECLRELLPPMNSKEATDVSGLGDWVVDLLPTPDPSDELAARLTVNALGLIRSPLARAALKAFASHPDAAARQGVVYAWDFHPVEAFAREVLAGVDVASLQVDSVAKLRCLPLLGSVRDIHLSAPASAAELNACLPTAGTRLLALTAGRELENLGFLRLQADLRRLVLGPEAAALDLSVLSALALSSLTLHLGEAPGTRLAVLPELVSLRTLALSGEPEGGWARLTALPGVRELTMTTRGPGWLAALSGWTDLESLSVYGGGRYVADTLKAVGAMPSVTELSLQVPSLSDLRVPVPLRHVRSLRLVGVEDPAGTAGLRRTFPALREFFLESHPGGRSPETVDLRPLLDLPDLEVELRGFTRERLTVLGAQELGARLSDGLLS</sequence>
<feature type="domain" description="NACHT" evidence="1">
    <location>
        <begin position="295"/>
        <end position="641"/>
    </location>
</feature>
<keyword evidence="3" id="KW-1185">Reference proteome</keyword>
<dbReference type="PROSITE" id="PS50837">
    <property type="entry name" value="NACHT"/>
    <property type="match status" value="1"/>
</dbReference>
<dbReference type="InterPro" id="IPR043504">
    <property type="entry name" value="Peptidase_S1_PA_chymotrypsin"/>
</dbReference>
<dbReference type="PANTHER" id="PTHR46844">
    <property type="entry name" value="SLR5058 PROTEIN"/>
    <property type="match status" value="1"/>
</dbReference>
<dbReference type="Gene3D" id="2.40.10.10">
    <property type="entry name" value="Trypsin-like serine proteases"/>
    <property type="match status" value="1"/>
</dbReference>
<proteinExistence type="predicted"/>
<evidence type="ECO:0000313" key="3">
    <source>
        <dbReference type="Proteomes" id="UP001501265"/>
    </source>
</evidence>
<evidence type="ECO:0000259" key="1">
    <source>
        <dbReference type="PROSITE" id="PS50837"/>
    </source>
</evidence>
<dbReference type="SUPFAM" id="SSF52540">
    <property type="entry name" value="P-loop containing nucleoside triphosphate hydrolases"/>
    <property type="match status" value="1"/>
</dbReference>
<dbReference type="Proteomes" id="UP001501265">
    <property type="component" value="Unassembled WGS sequence"/>
</dbReference>
<dbReference type="InterPro" id="IPR009003">
    <property type="entry name" value="Peptidase_S1_PA"/>
</dbReference>
<evidence type="ECO:0000313" key="2">
    <source>
        <dbReference type="EMBL" id="GAA4794790.1"/>
    </source>
</evidence>
<protein>
    <submittedName>
        <fullName evidence="2">NACHT domain-containing protein</fullName>
    </submittedName>
</protein>
<organism evidence="2 3">
    <name type="scientific">Streptomyces ziwulingensis</name>
    <dbReference type="NCBI Taxonomy" id="1045501"/>
    <lineage>
        <taxon>Bacteria</taxon>
        <taxon>Bacillati</taxon>
        <taxon>Actinomycetota</taxon>
        <taxon>Actinomycetes</taxon>
        <taxon>Kitasatosporales</taxon>
        <taxon>Streptomycetaceae</taxon>
        <taxon>Streptomyces</taxon>
    </lineage>
</organism>
<name>A0ABP9BFM6_9ACTN</name>
<dbReference type="RefSeq" id="WP_345619040.1">
    <property type="nucleotide sequence ID" value="NZ_BAABIG010000021.1"/>
</dbReference>
<dbReference type="EMBL" id="BAABIG010000021">
    <property type="protein sequence ID" value="GAA4794790.1"/>
    <property type="molecule type" value="Genomic_DNA"/>
</dbReference>
<dbReference type="Pfam" id="PF05729">
    <property type="entry name" value="NACHT"/>
    <property type="match status" value="1"/>
</dbReference>
<dbReference type="InterPro" id="IPR007111">
    <property type="entry name" value="NACHT_NTPase"/>
</dbReference>
<reference evidence="3" key="1">
    <citation type="journal article" date="2019" name="Int. J. Syst. Evol. Microbiol.">
        <title>The Global Catalogue of Microorganisms (GCM) 10K type strain sequencing project: providing services to taxonomists for standard genome sequencing and annotation.</title>
        <authorList>
            <consortium name="The Broad Institute Genomics Platform"/>
            <consortium name="The Broad Institute Genome Sequencing Center for Infectious Disease"/>
            <person name="Wu L."/>
            <person name="Ma J."/>
        </authorList>
    </citation>
    <scope>NUCLEOTIDE SEQUENCE [LARGE SCALE GENOMIC DNA]</scope>
    <source>
        <strain evidence="3">JCM 18081</strain>
    </source>
</reference>
<comment type="caution">
    <text evidence="2">The sequence shown here is derived from an EMBL/GenBank/DDBJ whole genome shotgun (WGS) entry which is preliminary data.</text>
</comment>
<dbReference type="InterPro" id="IPR027417">
    <property type="entry name" value="P-loop_NTPase"/>
</dbReference>
<dbReference type="Gene3D" id="3.40.50.300">
    <property type="entry name" value="P-loop containing nucleotide triphosphate hydrolases"/>
    <property type="match status" value="1"/>
</dbReference>
<accession>A0ABP9BFM6</accession>
<dbReference type="SUPFAM" id="SSF50494">
    <property type="entry name" value="Trypsin-like serine proteases"/>
    <property type="match status" value="1"/>
</dbReference>